<name>A0A2U8FEU0_9HELI</name>
<dbReference type="AlphaFoldDB" id="A0A2U8FEU0"/>
<sequence length="165" mass="18813">MSRYVFFLLIVFLAGCGYTPIAHHTKEVFEDRIFVEVKIDVRDPKNSVTLKDEVSKAIFKKFHTAISDKEDSNAVIEIILKNISFSPLAENTIGFSTFYQCKTEIEFKYTNKATQKTRIFTKEGYYNFALGNISVITDSIRMEVINKAVLNTLDSFISQIGIDIS</sequence>
<protein>
    <recommendedName>
        <fullName evidence="3">Lipoprotein</fullName>
    </recommendedName>
</protein>
<gene>
    <name evidence="1" type="ORF">CDV25_03570</name>
</gene>
<organism evidence="1 2">
    <name type="scientific">Helicobacter apodemus</name>
    <dbReference type="NCBI Taxonomy" id="135569"/>
    <lineage>
        <taxon>Bacteria</taxon>
        <taxon>Pseudomonadati</taxon>
        <taxon>Campylobacterota</taxon>
        <taxon>Epsilonproteobacteria</taxon>
        <taxon>Campylobacterales</taxon>
        <taxon>Helicobacteraceae</taxon>
        <taxon>Helicobacter</taxon>
    </lineage>
</organism>
<reference evidence="1 2" key="1">
    <citation type="submission" date="2017-06" db="EMBL/GenBank/DDBJ databases">
        <title>Complete genome of Helicobacter apodemus.</title>
        <authorList>
            <person name="Cho S."/>
        </authorList>
    </citation>
    <scope>NUCLEOTIDE SEQUENCE [LARGE SCALE GENOMIC DNA]</scope>
    <source>
        <strain evidence="2">SNUVETPUB-15-01</strain>
    </source>
</reference>
<evidence type="ECO:0000313" key="1">
    <source>
        <dbReference type="EMBL" id="AWI33945.1"/>
    </source>
</evidence>
<proteinExistence type="predicted"/>
<dbReference type="Proteomes" id="UP000244890">
    <property type="component" value="Chromosome"/>
</dbReference>
<accession>A0A2U8FEU0</accession>
<dbReference type="EMBL" id="CP021886">
    <property type="protein sequence ID" value="AWI33945.1"/>
    <property type="molecule type" value="Genomic_DNA"/>
</dbReference>
<dbReference type="OrthoDB" id="5347351at2"/>
<evidence type="ECO:0008006" key="3">
    <source>
        <dbReference type="Google" id="ProtNLM"/>
    </source>
</evidence>
<dbReference type="PROSITE" id="PS51257">
    <property type="entry name" value="PROKAR_LIPOPROTEIN"/>
    <property type="match status" value="1"/>
</dbReference>
<dbReference type="KEGG" id="had:CDV25_03570"/>
<dbReference type="RefSeq" id="WP_108910806.1">
    <property type="nucleotide sequence ID" value="NZ_CP021886.1"/>
</dbReference>
<evidence type="ECO:0000313" key="2">
    <source>
        <dbReference type="Proteomes" id="UP000244890"/>
    </source>
</evidence>